<reference evidence="2 3" key="1">
    <citation type="submission" date="2018-06" db="EMBL/GenBank/DDBJ databases">
        <authorList>
            <consortium name="Pathogen Informatics"/>
            <person name="Doyle S."/>
        </authorList>
    </citation>
    <scope>NUCLEOTIDE SEQUENCE [LARGE SCALE GENOMIC DNA]</scope>
    <source>
        <strain evidence="2 3">NCTC9935</strain>
    </source>
</reference>
<proteinExistence type="predicted"/>
<protein>
    <submittedName>
        <fullName evidence="2">Uncharacterized protein</fullName>
    </submittedName>
</protein>
<feature type="region of interest" description="Disordered" evidence="1">
    <location>
        <begin position="188"/>
        <end position="216"/>
    </location>
</feature>
<keyword evidence="3" id="KW-1185">Reference proteome</keyword>
<sequence length="216" mass="21999">MGDLTFVAGEFPRLASVAREAAEAVRSARPEGGAGAFASAMPGTSLSSKMQGVEDKFADKATKTGTSLDEHADSLEAAERDFIAAEEENGQLIGSIIEGNSYGPGAGSGSPSGGVLTGHSYGSTSDDGGWRNVKPIMGGPMLPPDFNDPVYDPVKKAADGIVRGAKEVVEGAARGAQQVAEGLREAAENLDPRVAGGPMVKDPAPWLHGMSGSGDK</sequence>
<dbReference type="EMBL" id="UAPR01000002">
    <property type="protein sequence ID" value="SPT55384.1"/>
    <property type="molecule type" value="Genomic_DNA"/>
</dbReference>
<evidence type="ECO:0000256" key="1">
    <source>
        <dbReference type="SAM" id="MobiDB-lite"/>
    </source>
</evidence>
<dbReference type="RefSeq" id="WP_111823404.1">
    <property type="nucleotide sequence ID" value="NZ_CBDERX010000057.1"/>
</dbReference>
<feature type="region of interest" description="Disordered" evidence="1">
    <location>
        <begin position="27"/>
        <end position="50"/>
    </location>
</feature>
<evidence type="ECO:0000313" key="2">
    <source>
        <dbReference type="EMBL" id="SPT55384.1"/>
    </source>
</evidence>
<gene>
    <name evidence="2" type="ORF">NCTC9935_00883</name>
</gene>
<name>A0A2X0TZR4_9ACTO</name>
<accession>A0A2X0TZR4</accession>
<organism evidence="2 3">
    <name type="scientific">Schaalia odontolytica</name>
    <dbReference type="NCBI Taxonomy" id="1660"/>
    <lineage>
        <taxon>Bacteria</taxon>
        <taxon>Bacillati</taxon>
        <taxon>Actinomycetota</taxon>
        <taxon>Actinomycetes</taxon>
        <taxon>Actinomycetales</taxon>
        <taxon>Actinomycetaceae</taxon>
        <taxon>Schaalia</taxon>
    </lineage>
</organism>
<dbReference type="Proteomes" id="UP000250192">
    <property type="component" value="Unassembled WGS sequence"/>
</dbReference>
<dbReference type="GeneID" id="93758348"/>
<dbReference type="OrthoDB" id="3268428at2"/>
<dbReference type="AlphaFoldDB" id="A0A2X0TZR4"/>
<evidence type="ECO:0000313" key="3">
    <source>
        <dbReference type="Proteomes" id="UP000250192"/>
    </source>
</evidence>